<dbReference type="InterPro" id="IPR005467">
    <property type="entry name" value="His_kinase_dom"/>
</dbReference>
<protein>
    <recommendedName>
        <fullName evidence="2">histidine kinase</fullName>
        <ecNumber evidence="2">2.7.13.3</ecNumber>
    </recommendedName>
</protein>
<evidence type="ECO:0000256" key="2">
    <source>
        <dbReference type="ARBA" id="ARBA00012438"/>
    </source>
</evidence>
<dbReference type="Pfam" id="PF06580">
    <property type="entry name" value="His_kinase"/>
    <property type="match status" value="1"/>
</dbReference>
<dbReference type="InterPro" id="IPR003594">
    <property type="entry name" value="HATPase_dom"/>
</dbReference>
<dbReference type="PANTHER" id="PTHR34220:SF7">
    <property type="entry name" value="SENSOR HISTIDINE KINASE YPDA"/>
    <property type="match status" value="1"/>
</dbReference>
<dbReference type="AlphaFoldDB" id="A0A974XGT4"/>
<sequence>MKTPTLLFVMNASILLLLVLVFPAARIPMALVALLFACNYFILKKIDIGSHKSVLSEDPSAKGSPSKDLLPGTMTDLLKDIAKADAVAWTDSQTITAYSGFSCPDYSIGNKIPLVRMTRAMQQGETQILRNKRAFDCVRSTCECPFTSGVLVPLKQGDEITGSLGFFCTKKGGASTDFVETCESLAQLVSLQMQHRELERQVQLTTEARLDALQAQVNPHFLFNSLNAINMYVLKDPQVTRELIRRLSSFLRYTLGSTDRFTTVGEELKVVQDYLIIEKARFGERLTLITDVDENLKKVKIPILSIQPLVNNAIIHGLVPKEGNGLLRIRIRKIYDEVEISVVDNGIGIEEDRLEKLYDKGYGSGLGVGIYNLHERLRLLYGNKYGLHITSALDQGTNATFKIPMSLEEGVNNR</sequence>
<comment type="catalytic activity">
    <reaction evidence="1">
        <text>ATP + protein L-histidine = ADP + protein N-phospho-L-histidine.</text>
        <dbReference type="EC" id="2.7.13.3"/>
    </reaction>
</comment>
<dbReference type="GO" id="GO:0000155">
    <property type="term" value="F:phosphorelay sensor kinase activity"/>
    <property type="evidence" value="ECO:0007669"/>
    <property type="project" value="InterPro"/>
</dbReference>
<dbReference type="Proteomes" id="UP000663499">
    <property type="component" value="Chromosome"/>
</dbReference>
<dbReference type="Gene3D" id="3.30.450.40">
    <property type="match status" value="1"/>
</dbReference>
<dbReference type="SUPFAM" id="SSF55781">
    <property type="entry name" value="GAF domain-like"/>
    <property type="match status" value="1"/>
</dbReference>
<dbReference type="PANTHER" id="PTHR34220">
    <property type="entry name" value="SENSOR HISTIDINE KINASE YPDA"/>
    <property type="match status" value="1"/>
</dbReference>
<keyword evidence="3 6" id="KW-0808">Transferase</keyword>
<dbReference type="PROSITE" id="PS50109">
    <property type="entry name" value="HIS_KIN"/>
    <property type="match status" value="1"/>
</dbReference>
<dbReference type="SMART" id="SM00387">
    <property type="entry name" value="HATPase_c"/>
    <property type="match status" value="1"/>
</dbReference>
<name>A0A974XGT4_9FIRM</name>
<dbReference type="PRINTS" id="PR00344">
    <property type="entry name" value="BCTRLSENSOR"/>
</dbReference>
<dbReference type="InterPro" id="IPR004358">
    <property type="entry name" value="Sig_transdc_His_kin-like_C"/>
</dbReference>
<dbReference type="InterPro" id="IPR050640">
    <property type="entry name" value="Bact_2-comp_sensor_kinase"/>
</dbReference>
<keyword evidence="4" id="KW-0902">Two-component regulatory system</keyword>
<evidence type="ECO:0000313" key="6">
    <source>
        <dbReference type="EMBL" id="QSX09426.1"/>
    </source>
</evidence>
<proteinExistence type="predicted"/>
<accession>A0A974XGT4</accession>
<keyword evidence="3 6" id="KW-0418">Kinase</keyword>
<dbReference type="EC" id="2.7.13.3" evidence="2"/>
<dbReference type="Pfam" id="PF02518">
    <property type="entry name" value="HATPase_c"/>
    <property type="match status" value="1"/>
</dbReference>
<dbReference type="InterPro" id="IPR029016">
    <property type="entry name" value="GAF-like_dom_sf"/>
</dbReference>
<feature type="domain" description="Histidine kinase" evidence="5">
    <location>
        <begin position="306"/>
        <end position="407"/>
    </location>
</feature>
<gene>
    <name evidence="6" type="ORF">J0B03_05005</name>
</gene>
<keyword evidence="7" id="KW-1185">Reference proteome</keyword>
<dbReference type="KEGG" id="alka:J0B03_05005"/>
<reference evidence="6" key="1">
    <citation type="submission" date="2021-03" db="EMBL/GenBank/DDBJ databases">
        <title>Alkalibacter marinus sp. nov., isolated from tidal flat sediment.</title>
        <authorList>
            <person name="Namirimu T."/>
            <person name="Yang J.-A."/>
            <person name="Yang S.-H."/>
            <person name="Kim Y.-J."/>
            <person name="Kwon K.K."/>
        </authorList>
    </citation>
    <scope>NUCLEOTIDE SEQUENCE</scope>
    <source>
        <strain evidence="6">ES005</strain>
    </source>
</reference>
<evidence type="ECO:0000259" key="5">
    <source>
        <dbReference type="PROSITE" id="PS50109"/>
    </source>
</evidence>
<dbReference type="EMBL" id="CP071444">
    <property type="protein sequence ID" value="QSX09426.1"/>
    <property type="molecule type" value="Genomic_DNA"/>
</dbReference>
<evidence type="ECO:0000256" key="1">
    <source>
        <dbReference type="ARBA" id="ARBA00000085"/>
    </source>
</evidence>
<dbReference type="SUPFAM" id="SSF55874">
    <property type="entry name" value="ATPase domain of HSP90 chaperone/DNA topoisomerase II/histidine kinase"/>
    <property type="match status" value="1"/>
</dbReference>
<evidence type="ECO:0000313" key="7">
    <source>
        <dbReference type="Proteomes" id="UP000663499"/>
    </source>
</evidence>
<evidence type="ECO:0000256" key="4">
    <source>
        <dbReference type="ARBA" id="ARBA00023012"/>
    </source>
</evidence>
<dbReference type="Gene3D" id="3.30.565.10">
    <property type="entry name" value="Histidine kinase-like ATPase, C-terminal domain"/>
    <property type="match status" value="1"/>
</dbReference>
<organism evidence="6 7">
    <name type="scientific">Alkalibacter rhizosphaerae</name>
    <dbReference type="NCBI Taxonomy" id="2815577"/>
    <lineage>
        <taxon>Bacteria</taxon>
        <taxon>Bacillati</taxon>
        <taxon>Bacillota</taxon>
        <taxon>Clostridia</taxon>
        <taxon>Eubacteriales</taxon>
        <taxon>Eubacteriaceae</taxon>
        <taxon>Alkalibacter</taxon>
    </lineage>
</organism>
<dbReference type="GO" id="GO:0016020">
    <property type="term" value="C:membrane"/>
    <property type="evidence" value="ECO:0007669"/>
    <property type="project" value="InterPro"/>
</dbReference>
<dbReference type="InterPro" id="IPR010559">
    <property type="entry name" value="Sig_transdc_His_kin_internal"/>
</dbReference>
<dbReference type="InterPro" id="IPR036890">
    <property type="entry name" value="HATPase_C_sf"/>
</dbReference>
<evidence type="ECO:0000256" key="3">
    <source>
        <dbReference type="ARBA" id="ARBA00022777"/>
    </source>
</evidence>
<dbReference type="RefSeq" id="WP_207300761.1">
    <property type="nucleotide sequence ID" value="NZ_CP071444.1"/>
</dbReference>